<sequence length="104" mass="11394">MKTLRFLMFIAAVGLFSTVGYANQAVVENNNYIVADQEVTKTPVEVADLPEAVAEALKGADFEGWEVVEASFISSDAGEFYAVKLKKGDEEKKVKFTPQGEVKE</sequence>
<evidence type="ECO:0000313" key="2">
    <source>
        <dbReference type="EMBL" id="URW80008.1"/>
    </source>
</evidence>
<dbReference type="RefSeq" id="WP_250724120.1">
    <property type="nucleotide sequence ID" value="NZ_CP098400.1"/>
</dbReference>
<protein>
    <recommendedName>
        <fullName evidence="4">Beta-lactamase-inhibitor-like PepSY-like domain-containing protein</fullName>
    </recommendedName>
</protein>
<proteinExistence type="predicted"/>
<reference evidence="2" key="2">
    <citation type="submission" date="2022-06" db="EMBL/GenBank/DDBJ databases">
        <title>Xiashengella guii gen. nov. sp. nov., a bacterium isolated form anaerobic digestion tank.</title>
        <authorList>
            <person name="Huang H."/>
        </authorList>
    </citation>
    <scope>NUCLEOTIDE SEQUENCE</scope>
    <source>
        <strain evidence="2">Ai-910</strain>
    </source>
</reference>
<feature type="chain" id="PRO_5039943203" description="Beta-lactamase-inhibitor-like PepSY-like domain-containing protein" evidence="1">
    <location>
        <begin position="23"/>
        <end position="104"/>
    </location>
</feature>
<evidence type="ECO:0000313" key="3">
    <source>
        <dbReference type="Proteomes" id="UP001056426"/>
    </source>
</evidence>
<dbReference type="Gene3D" id="3.10.450.360">
    <property type="match status" value="1"/>
</dbReference>
<dbReference type="SUPFAM" id="SSF160574">
    <property type="entry name" value="BT0923-like"/>
    <property type="match status" value="1"/>
</dbReference>
<dbReference type="Proteomes" id="UP001056426">
    <property type="component" value="Chromosome"/>
</dbReference>
<evidence type="ECO:0000256" key="1">
    <source>
        <dbReference type="SAM" id="SignalP"/>
    </source>
</evidence>
<organism evidence="2 3">
    <name type="scientific">Xiashengella succiniciproducens</name>
    <dbReference type="NCBI Taxonomy" id="2949635"/>
    <lineage>
        <taxon>Bacteria</taxon>
        <taxon>Pseudomonadati</taxon>
        <taxon>Bacteroidota</taxon>
        <taxon>Bacteroidia</taxon>
        <taxon>Marinilabiliales</taxon>
        <taxon>Marinilabiliaceae</taxon>
        <taxon>Xiashengella</taxon>
    </lineage>
</organism>
<reference evidence="2" key="1">
    <citation type="submission" date="2022-05" db="EMBL/GenBank/DDBJ databases">
        <authorList>
            <person name="Sun X."/>
        </authorList>
    </citation>
    <scope>NUCLEOTIDE SEQUENCE</scope>
    <source>
        <strain evidence="2">Ai-910</strain>
    </source>
</reference>
<dbReference type="EMBL" id="CP098400">
    <property type="protein sequence ID" value="URW80008.1"/>
    <property type="molecule type" value="Genomic_DNA"/>
</dbReference>
<feature type="signal peptide" evidence="1">
    <location>
        <begin position="1"/>
        <end position="22"/>
    </location>
</feature>
<name>A0A9J6ZS04_9BACT</name>
<evidence type="ECO:0008006" key="4">
    <source>
        <dbReference type="Google" id="ProtNLM"/>
    </source>
</evidence>
<keyword evidence="1" id="KW-0732">Signal</keyword>
<accession>A0A9J6ZS04</accession>
<gene>
    <name evidence="2" type="ORF">M9189_01365</name>
</gene>
<keyword evidence="3" id="KW-1185">Reference proteome</keyword>
<dbReference type="KEGG" id="alkq:M9189_01365"/>
<dbReference type="AlphaFoldDB" id="A0A9J6ZS04"/>